<evidence type="ECO:0000256" key="5">
    <source>
        <dbReference type="ARBA" id="ARBA00022692"/>
    </source>
</evidence>
<dbReference type="Proteomes" id="UP000036700">
    <property type="component" value="Chromosome"/>
</dbReference>
<dbReference type="KEGG" id="ptx:ABW99_14080"/>
<dbReference type="Pfam" id="PF13609">
    <property type="entry name" value="Porin_4"/>
    <property type="match status" value="1"/>
</dbReference>
<evidence type="ECO:0000256" key="3">
    <source>
        <dbReference type="ARBA" id="ARBA00022448"/>
    </source>
</evidence>
<dbReference type="CDD" id="cd00342">
    <property type="entry name" value="gram_neg_porins"/>
    <property type="match status" value="1"/>
</dbReference>
<keyword evidence="10" id="KW-0998">Cell outer membrane</keyword>
<dbReference type="PANTHER" id="PTHR34501:SF9">
    <property type="entry name" value="MAJOR OUTER MEMBRANE PROTEIN P.IA"/>
    <property type="match status" value="1"/>
</dbReference>
<dbReference type="EMBL" id="CP011568">
    <property type="protein sequence ID" value="AKJ69171.1"/>
    <property type="molecule type" value="Genomic_DNA"/>
</dbReference>
<feature type="domain" description="Porin" evidence="12">
    <location>
        <begin position="12"/>
        <end position="334"/>
    </location>
</feature>
<dbReference type="InterPro" id="IPR033900">
    <property type="entry name" value="Gram_neg_porin_domain"/>
</dbReference>
<evidence type="ECO:0000256" key="8">
    <source>
        <dbReference type="ARBA" id="ARBA00023114"/>
    </source>
</evidence>
<evidence type="ECO:0000313" key="14">
    <source>
        <dbReference type="Proteomes" id="UP000036700"/>
    </source>
</evidence>
<comment type="subcellular location">
    <subcellularLocation>
        <location evidence="1">Cell outer membrane</location>
        <topology evidence="1">Multi-pass membrane protein</topology>
    </subcellularLocation>
</comment>
<name>A0A0G3EWN0_9BURK</name>
<dbReference type="GO" id="GO:0006811">
    <property type="term" value="P:monoatomic ion transport"/>
    <property type="evidence" value="ECO:0007669"/>
    <property type="project" value="UniProtKB-KW"/>
</dbReference>
<dbReference type="GO" id="GO:0009279">
    <property type="term" value="C:cell outer membrane"/>
    <property type="evidence" value="ECO:0007669"/>
    <property type="project" value="UniProtKB-SubCell"/>
</dbReference>
<dbReference type="Gene3D" id="2.40.160.10">
    <property type="entry name" value="Porin"/>
    <property type="match status" value="1"/>
</dbReference>
<evidence type="ECO:0000256" key="4">
    <source>
        <dbReference type="ARBA" id="ARBA00022452"/>
    </source>
</evidence>
<dbReference type="STRING" id="445709.ABW99_14080"/>
<sequence>MKRTMVSSLVLSGLALPALALAQSNVTLYGSLDAGVGYVSNLRGNSAFIAEQGTYRADHWGLRGSEDLGGGRRALFRLESGFSTITGNLASAGVLFNREAFVGLADARLGTLTLGRQTDWNFEWLGRLSSAQIIGNFSVFHPGNIDGLANTVPVEVSNAVKYRSPNLGGLTLGAMYSFSNRAGANTTAGYSLAAKYASGPLRAAATYSNYNDRPLNLAGGLGLTEFAGQALAPGSLFVADNVKIAGAGAAYLWGRWTFHALATDVRISANHQRSSYVALDGGANYQLTPADTLGAGVSSTHFAGKRWTQLSVQDVYAFSKRTQFYASVLYERASANAVADITGIGPASGANQTVVLSGIHHSF</sequence>
<dbReference type="SUPFAM" id="SSF56935">
    <property type="entry name" value="Porins"/>
    <property type="match status" value="1"/>
</dbReference>
<keyword evidence="6 11" id="KW-0732">Signal</keyword>
<keyword evidence="9" id="KW-0472">Membrane</keyword>
<dbReference type="AlphaFoldDB" id="A0A0G3EWN0"/>
<reference evidence="14" key="1">
    <citation type="submission" date="2015-06" db="EMBL/GenBank/DDBJ databases">
        <authorList>
            <person name="Lim Y.L."/>
            <person name="Ee R."/>
            <person name="Yong D."/>
            <person name="How K.Y."/>
            <person name="Yin W.F."/>
            <person name="Chan K.G."/>
        </authorList>
    </citation>
    <scope>NUCLEOTIDE SEQUENCE [LARGE SCALE GENOMIC DNA]</scope>
    <source>
        <strain evidence="14">DSM 25325</strain>
    </source>
</reference>
<feature type="signal peptide" evidence="11">
    <location>
        <begin position="1"/>
        <end position="22"/>
    </location>
</feature>
<evidence type="ECO:0000313" key="13">
    <source>
        <dbReference type="EMBL" id="AKJ69171.1"/>
    </source>
</evidence>
<dbReference type="InterPro" id="IPR050298">
    <property type="entry name" value="Gram-neg_bact_OMP"/>
</dbReference>
<keyword evidence="8" id="KW-0626">Porin</keyword>
<dbReference type="GO" id="GO:0046930">
    <property type="term" value="C:pore complex"/>
    <property type="evidence" value="ECO:0007669"/>
    <property type="project" value="UniProtKB-KW"/>
</dbReference>
<evidence type="ECO:0000259" key="12">
    <source>
        <dbReference type="Pfam" id="PF13609"/>
    </source>
</evidence>
<keyword evidence="7" id="KW-0406">Ion transport</keyword>
<evidence type="ECO:0000256" key="9">
    <source>
        <dbReference type="ARBA" id="ARBA00023136"/>
    </source>
</evidence>
<evidence type="ECO:0000256" key="7">
    <source>
        <dbReference type="ARBA" id="ARBA00023065"/>
    </source>
</evidence>
<evidence type="ECO:0000256" key="2">
    <source>
        <dbReference type="ARBA" id="ARBA00011233"/>
    </source>
</evidence>
<evidence type="ECO:0000256" key="10">
    <source>
        <dbReference type="ARBA" id="ARBA00023237"/>
    </source>
</evidence>
<evidence type="ECO:0000256" key="6">
    <source>
        <dbReference type="ARBA" id="ARBA00022729"/>
    </source>
</evidence>
<protein>
    <submittedName>
        <fullName evidence="13">Porin</fullName>
    </submittedName>
</protein>
<dbReference type="InterPro" id="IPR023614">
    <property type="entry name" value="Porin_dom_sf"/>
</dbReference>
<gene>
    <name evidence="13" type="ORF">ABW99_14080</name>
</gene>
<evidence type="ECO:0000256" key="11">
    <source>
        <dbReference type="SAM" id="SignalP"/>
    </source>
</evidence>
<dbReference type="PANTHER" id="PTHR34501">
    <property type="entry name" value="PROTEIN YDDL-RELATED"/>
    <property type="match status" value="1"/>
</dbReference>
<keyword evidence="3" id="KW-0813">Transport</keyword>
<keyword evidence="4" id="KW-1134">Transmembrane beta strand</keyword>
<dbReference type="PATRIC" id="fig|445709.3.peg.2986"/>
<accession>A0A0G3EWN0</accession>
<comment type="subunit">
    <text evidence="2">Homotrimer.</text>
</comment>
<feature type="chain" id="PRO_5002553447" evidence="11">
    <location>
        <begin position="23"/>
        <end position="363"/>
    </location>
</feature>
<proteinExistence type="predicted"/>
<dbReference type="RefSeq" id="WP_047215068.1">
    <property type="nucleotide sequence ID" value="NZ_CP011568.3"/>
</dbReference>
<keyword evidence="14" id="KW-1185">Reference proteome</keyword>
<keyword evidence="5" id="KW-0812">Transmembrane</keyword>
<dbReference type="GO" id="GO:0015288">
    <property type="term" value="F:porin activity"/>
    <property type="evidence" value="ECO:0007669"/>
    <property type="project" value="UniProtKB-KW"/>
</dbReference>
<organism evidence="13 14">
    <name type="scientific">Pandoraea thiooxydans</name>
    <dbReference type="NCBI Taxonomy" id="445709"/>
    <lineage>
        <taxon>Bacteria</taxon>
        <taxon>Pseudomonadati</taxon>
        <taxon>Pseudomonadota</taxon>
        <taxon>Betaproteobacteria</taxon>
        <taxon>Burkholderiales</taxon>
        <taxon>Burkholderiaceae</taxon>
        <taxon>Pandoraea</taxon>
    </lineage>
</organism>
<evidence type="ECO:0000256" key="1">
    <source>
        <dbReference type="ARBA" id="ARBA00004571"/>
    </source>
</evidence>